<reference evidence="2 3" key="1">
    <citation type="submission" date="2018-06" db="EMBL/GenBank/DDBJ databases">
        <authorList>
            <consortium name="Pathogen Informatics"/>
            <person name="Doyle S."/>
        </authorList>
    </citation>
    <scope>NUCLEOTIDE SEQUENCE [LARGE SCALE GENOMIC DNA]</scope>
    <source>
        <strain evidence="2 3">NCTC12195</strain>
    </source>
</reference>
<protein>
    <submittedName>
        <fullName evidence="2">Membrane protein</fullName>
    </submittedName>
</protein>
<keyword evidence="1" id="KW-0812">Transmembrane</keyword>
<evidence type="ECO:0000313" key="3">
    <source>
        <dbReference type="Proteomes" id="UP000255277"/>
    </source>
</evidence>
<dbReference type="STRING" id="1293.SH09_09815"/>
<proteinExistence type="predicted"/>
<organism evidence="2 3">
    <name type="scientific">Staphylococcus gallinarum</name>
    <dbReference type="NCBI Taxonomy" id="1293"/>
    <lineage>
        <taxon>Bacteria</taxon>
        <taxon>Bacillati</taxon>
        <taxon>Bacillota</taxon>
        <taxon>Bacilli</taxon>
        <taxon>Bacillales</taxon>
        <taxon>Staphylococcaceae</taxon>
        <taxon>Staphylococcus</taxon>
    </lineage>
</organism>
<feature type="transmembrane region" description="Helical" evidence="1">
    <location>
        <begin position="23"/>
        <end position="42"/>
    </location>
</feature>
<gene>
    <name evidence="2" type="ORF">NCTC12195_03829</name>
</gene>
<sequence length="44" mass="4672">MAISLIGMIAAIVTIRDKQVSSMLRLGGILINLMPLLGAFTVTQ</sequence>
<dbReference type="AlphaFoldDB" id="A0A380FMB2"/>
<name>A0A380FMB2_STAGA</name>
<accession>A0A380FMB2</accession>
<evidence type="ECO:0000256" key="1">
    <source>
        <dbReference type="SAM" id="Phobius"/>
    </source>
</evidence>
<evidence type="ECO:0000313" key="2">
    <source>
        <dbReference type="EMBL" id="SUM34314.1"/>
    </source>
</evidence>
<keyword evidence="1" id="KW-0472">Membrane</keyword>
<keyword evidence="1" id="KW-1133">Transmembrane helix</keyword>
<dbReference type="Proteomes" id="UP000255277">
    <property type="component" value="Unassembled WGS sequence"/>
</dbReference>
<dbReference type="EMBL" id="UHDK01000001">
    <property type="protein sequence ID" value="SUM34314.1"/>
    <property type="molecule type" value="Genomic_DNA"/>
</dbReference>